<dbReference type="RefSeq" id="WP_139337921.1">
    <property type="nucleotide sequence ID" value="NZ_FTNF01000004.1"/>
</dbReference>
<dbReference type="Proteomes" id="UP000186004">
    <property type="component" value="Unassembled WGS sequence"/>
</dbReference>
<organism evidence="2 3">
    <name type="scientific">Micromonospora avicenniae</name>
    <dbReference type="NCBI Taxonomy" id="1198245"/>
    <lineage>
        <taxon>Bacteria</taxon>
        <taxon>Bacillati</taxon>
        <taxon>Actinomycetota</taxon>
        <taxon>Actinomycetes</taxon>
        <taxon>Micromonosporales</taxon>
        <taxon>Micromonosporaceae</taxon>
        <taxon>Micromonospora</taxon>
    </lineage>
</organism>
<dbReference type="OrthoDB" id="3956200at2"/>
<evidence type="ECO:0000313" key="2">
    <source>
        <dbReference type="EMBL" id="SIQ76106.1"/>
    </source>
</evidence>
<feature type="signal peptide" evidence="1">
    <location>
        <begin position="1"/>
        <end position="24"/>
    </location>
</feature>
<evidence type="ECO:0000256" key="1">
    <source>
        <dbReference type="SAM" id="SignalP"/>
    </source>
</evidence>
<dbReference type="AlphaFoldDB" id="A0A1N6VEM2"/>
<reference evidence="2 3" key="1">
    <citation type="submission" date="2017-01" db="EMBL/GenBank/DDBJ databases">
        <authorList>
            <person name="Mah S.A."/>
            <person name="Swanson W.J."/>
            <person name="Moy G.W."/>
            <person name="Vacquier V.D."/>
        </authorList>
    </citation>
    <scope>NUCLEOTIDE SEQUENCE [LARGE SCALE GENOMIC DNA]</scope>
    <source>
        <strain evidence="2 3">DSM 45758</strain>
    </source>
</reference>
<name>A0A1N6VEM2_9ACTN</name>
<sequence length="500" mass="52571">MTRRSGVRKLGSIVLVVVMLLAAAACKGGSPTGPGNEDPFSEAALRYGLAPVPNPDVTFQPDVVIVGGGGRSIRSVTADGLTWRIDGRAERADEVAVGKVMFVTGRSVGRVLHLERDGGDLLVTLGPVTLTEVIRDGTFVKKGLRLTDPVLYQAGEPFWANTDETATATPSPTGRFGRSVPLRAAPAVSAPGRPVQPPPTREREARTVAANFSNGVSFNDGAEVSFHYDRDGLKLSGRAALTFKSPDANFHLNIRGGRVTRAELEVTGGFGIRVAFEAGIQGGENIKAVLPIPVEAAFPIGTVVGVPLMFTISQTLKVTTAFGAKAGTIKGSGEFSLAGSLGYGYANNAFGPRVSTNVQRKSSLIDSLTGVPVGVMGLLIEHRVKFDVGFNAFVFKAGVFFEVRTAYGTTLGSALGAVGTLGSHFVECRGVGLGVWASYGIGYSILQPVVDLVNKFLNLIKVKPIAGERKLGPPPYKIWSKEEITPPGTKICGTPKPTLD</sequence>
<feature type="chain" id="PRO_5011980698" evidence="1">
    <location>
        <begin position="25"/>
        <end position="500"/>
    </location>
</feature>
<gene>
    <name evidence="2" type="ORF">SAMN05444858_10481</name>
</gene>
<dbReference type="EMBL" id="FTNF01000004">
    <property type="protein sequence ID" value="SIQ76106.1"/>
    <property type="molecule type" value="Genomic_DNA"/>
</dbReference>
<protein>
    <submittedName>
        <fullName evidence="2">Uncharacterized protein</fullName>
    </submittedName>
</protein>
<accession>A0A1N6VEM2</accession>
<proteinExistence type="predicted"/>
<dbReference type="STRING" id="1198245.SAMN05444858_10481"/>
<keyword evidence="3" id="KW-1185">Reference proteome</keyword>
<evidence type="ECO:0000313" key="3">
    <source>
        <dbReference type="Proteomes" id="UP000186004"/>
    </source>
</evidence>
<dbReference type="PROSITE" id="PS51257">
    <property type="entry name" value="PROKAR_LIPOPROTEIN"/>
    <property type="match status" value="1"/>
</dbReference>
<keyword evidence="1" id="KW-0732">Signal</keyword>